<protein>
    <submittedName>
        <fullName evidence="1">LuxR family transcriptional regulator</fullName>
    </submittedName>
</protein>
<comment type="caution">
    <text evidence="1">The sequence shown here is derived from an EMBL/GenBank/DDBJ whole genome shotgun (WGS) entry which is preliminary data.</text>
</comment>
<dbReference type="SMART" id="SM00421">
    <property type="entry name" value="HTH_LUXR"/>
    <property type="match status" value="1"/>
</dbReference>
<gene>
    <name evidence="1" type="ORF">C4900_10030</name>
</gene>
<dbReference type="Pfam" id="PF00196">
    <property type="entry name" value="GerE"/>
    <property type="match status" value="1"/>
</dbReference>
<dbReference type="InterPro" id="IPR016032">
    <property type="entry name" value="Sig_transdc_resp-reg_C-effctor"/>
</dbReference>
<dbReference type="PROSITE" id="PS50043">
    <property type="entry name" value="HTH_LUXR_2"/>
    <property type="match status" value="1"/>
</dbReference>
<dbReference type="STRING" id="163359.A9R16_05255"/>
<dbReference type="SUPFAM" id="SSF46894">
    <property type="entry name" value="C-terminal effector domain of the bipartite response regulators"/>
    <property type="match status" value="1"/>
</dbReference>
<proteinExistence type="predicted"/>
<name>A0A1C2FXF0_9GAMM</name>
<organism evidence="1 2">
    <name type="scientific">Acidiferrobacter thiooxydans</name>
    <dbReference type="NCBI Taxonomy" id="163359"/>
    <lineage>
        <taxon>Bacteria</taxon>
        <taxon>Pseudomonadati</taxon>
        <taxon>Pseudomonadota</taxon>
        <taxon>Gammaproteobacteria</taxon>
        <taxon>Acidiferrobacterales</taxon>
        <taxon>Acidiferrobacteraceae</taxon>
        <taxon>Acidiferrobacter</taxon>
    </lineage>
</organism>
<keyword evidence="2" id="KW-1185">Reference proteome</keyword>
<reference evidence="1 2" key="1">
    <citation type="submission" date="2018-02" db="EMBL/GenBank/DDBJ databases">
        <title>Insights into the biology of acidophilic members of the Acidiferrobacteraceae family derived from comparative genomic analyses.</title>
        <authorList>
            <person name="Issotta F."/>
            <person name="Thyssen C."/>
            <person name="Mena C."/>
            <person name="Moya A."/>
            <person name="Bellenberg S."/>
            <person name="Sproer C."/>
            <person name="Covarrubias P.C."/>
            <person name="Sand W."/>
            <person name="Quatrini R."/>
            <person name="Vera M."/>
        </authorList>
    </citation>
    <scope>NUCLEOTIDE SEQUENCE [LARGE SCALE GENOMIC DNA]</scope>
    <source>
        <strain evidence="2">m-1</strain>
    </source>
</reference>
<dbReference type="RefSeq" id="WP_065972270.1">
    <property type="nucleotide sequence ID" value="NZ_CP080624.1"/>
</dbReference>
<dbReference type="GO" id="GO:0003677">
    <property type="term" value="F:DNA binding"/>
    <property type="evidence" value="ECO:0007669"/>
    <property type="project" value="InterPro"/>
</dbReference>
<dbReference type="GO" id="GO:0006355">
    <property type="term" value="P:regulation of DNA-templated transcription"/>
    <property type="evidence" value="ECO:0007669"/>
    <property type="project" value="InterPro"/>
</dbReference>
<dbReference type="InterPro" id="IPR036388">
    <property type="entry name" value="WH-like_DNA-bd_sf"/>
</dbReference>
<dbReference type="EMBL" id="PSYR01000002">
    <property type="protein sequence ID" value="RCN56184.1"/>
    <property type="molecule type" value="Genomic_DNA"/>
</dbReference>
<accession>A0A1C2FXF0</accession>
<evidence type="ECO:0000313" key="1">
    <source>
        <dbReference type="EMBL" id="RCN56184.1"/>
    </source>
</evidence>
<sequence>MIHLKIRRFCPRVGVHLKGKTSWEIAKLLGITERTTIFHLNNTTKKLGAINWQHAVAKALMLNIVKPRLYRNS</sequence>
<dbReference type="OrthoDB" id="9774661at2"/>
<dbReference type="Proteomes" id="UP000253250">
    <property type="component" value="Unassembled WGS sequence"/>
</dbReference>
<dbReference type="AlphaFoldDB" id="A0A1C2FXF0"/>
<evidence type="ECO:0000313" key="2">
    <source>
        <dbReference type="Proteomes" id="UP000253250"/>
    </source>
</evidence>
<dbReference type="Gene3D" id="1.10.10.10">
    <property type="entry name" value="Winged helix-like DNA-binding domain superfamily/Winged helix DNA-binding domain"/>
    <property type="match status" value="1"/>
</dbReference>
<dbReference type="InterPro" id="IPR000792">
    <property type="entry name" value="Tscrpt_reg_LuxR_C"/>
</dbReference>